<dbReference type="AlphaFoldDB" id="A0A7I7SBP5"/>
<dbReference type="EMBL" id="NCXO01000004">
    <property type="protein sequence ID" value="OSC35384.1"/>
    <property type="molecule type" value="Genomic_DNA"/>
</dbReference>
<protein>
    <submittedName>
        <fullName evidence="1">Uncharacterized protein</fullName>
    </submittedName>
</protein>
<evidence type="ECO:0000313" key="2">
    <source>
        <dbReference type="Proteomes" id="UP000193577"/>
    </source>
</evidence>
<dbReference type="Proteomes" id="UP000193577">
    <property type="component" value="Unassembled WGS sequence"/>
</dbReference>
<comment type="caution">
    <text evidence="1">The sequence shown here is derived from an EMBL/GenBank/DDBJ whole genome shotgun (WGS) entry which is preliminary data.</text>
</comment>
<reference evidence="1 2" key="1">
    <citation type="submission" date="2017-04" db="EMBL/GenBank/DDBJ databases">
        <title>The new phylogeny of genus Mycobacterium.</title>
        <authorList>
            <person name="Tortoli E."/>
            <person name="Trovato A."/>
            <person name="Cirillo D.M."/>
        </authorList>
    </citation>
    <scope>NUCLEOTIDE SEQUENCE [LARGE SCALE GENOMIC DNA]</scope>
    <source>
        <strain evidence="1 2">KCTC 19819</strain>
    </source>
</reference>
<organism evidence="1 2">
    <name type="scientific">Mycolicibacillus koreensis</name>
    <dbReference type="NCBI Taxonomy" id="1069220"/>
    <lineage>
        <taxon>Bacteria</taxon>
        <taxon>Bacillati</taxon>
        <taxon>Actinomycetota</taxon>
        <taxon>Actinomycetes</taxon>
        <taxon>Mycobacteriales</taxon>
        <taxon>Mycobacteriaceae</taxon>
        <taxon>Mycolicibacillus</taxon>
    </lineage>
</organism>
<sequence>MKKVVLVALATALLWSATACVNRRTDADSIDTRIKQMPGVSSTDLDYKASYESGQVFRLTVMLDREVTETQATDVGRTFIDQMNRKGMAGHKVDFRVRYPASKRQKNVELPQYSQALFEFGKTTPPTNPSVDDVTDSIKVWLTTVRDTVTQSVFLSQPNWGGSADSRNIVVTLKPDATYAAARTLQDANAGLSDATWQLSIVTGDRDRPRTYATTPNPPTDAIRALWSQINDVVDPSYEVTGVTRPIQDDDQAETKIEIDIGPGANHENEADTARIARDVAALLPKFGHPTALVVWGPVTSIELVVGGCYHHDADHERQPLELELAKEYERC</sequence>
<gene>
    <name evidence="1" type="ORF">B8W67_03040</name>
</gene>
<dbReference type="OrthoDB" id="4726044at2"/>
<name>A0A7I7SBP5_9MYCO</name>
<accession>A0A7I7SBP5</accession>
<keyword evidence="2" id="KW-1185">Reference proteome</keyword>
<dbReference type="PROSITE" id="PS51257">
    <property type="entry name" value="PROKAR_LIPOPROTEIN"/>
    <property type="match status" value="1"/>
</dbReference>
<evidence type="ECO:0000313" key="1">
    <source>
        <dbReference type="EMBL" id="OSC35384.1"/>
    </source>
</evidence>
<proteinExistence type="predicted"/>
<dbReference type="RefSeq" id="WP_085302213.1">
    <property type="nucleotide sequence ID" value="NZ_AP022594.1"/>
</dbReference>